<reference evidence="4" key="1">
    <citation type="journal article" date="2019" name="Int. J. Syst. Evol. Microbiol.">
        <title>The Global Catalogue of Microorganisms (GCM) 10K type strain sequencing project: providing services to taxonomists for standard genome sequencing and annotation.</title>
        <authorList>
            <consortium name="The Broad Institute Genomics Platform"/>
            <consortium name="The Broad Institute Genome Sequencing Center for Infectious Disease"/>
            <person name="Wu L."/>
            <person name="Ma J."/>
        </authorList>
    </citation>
    <scope>NUCLEOTIDE SEQUENCE [LARGE SCALE GENOMIC DNA]</scope>
    <source>
        <strain evidence="4">CCUG 50349</strain>
    </source>
</reference>
<comment type="caution">
    <text evidence="3">The sequence shown here is derived from an EMBL/GenBank/DDBJ whole genome shotgun (WGS) entry which is preliminary data.</text>
</comment>
<sequence>MKKLYLKILYIFIFLISLSTLGQGIINNHWQLGQVDLNFTNPTPLASTISNGNGGLTFISDDLGNLLFYTNGVVVWNKNHTVMQNGSALMNIGSYSIVNSIIVPNPANNNQYYIFTSFYLTPSNYSPFNTYYSYSIVDFTNNVLGSVKDLNNFEFSSYGLNQYSKAFTIPSSTNILIENRYYYGPLTVTKDANNEAYWLILQDKNKLLSYKIDNSGLNLTPIESIFSNYQIYTPGQWDAQNSSVYGRQNSKIRMTPDNTRLIGLEIPRLNVSDPLYSYSGFYKLDFNPTTGAFSNFQSLLGSYRVYDFEISNNYQNIYLLRNSLAQVNQTINGEVLVKDINNPSTPLRSLNIYGTSTTSSGFSSIQKDRNGNILLSSNSSINNANKYIHKIEDQDNFSTSSVLSNFVYLNNITLGGIFPQLIPQLSTLNQNCQSLTLNTEPNTGIFTYQDYSDITTDVNYIINLSSQDITMKARDFIILKPNTHIVTGSKFLAKIENCSSGRFANYYIDESDNLENNFIDSSSKVKIYPNPSNSYVTFESVGYTITNVTITSTEGFQVFDSRIDNTNSYQLDVSFLRKGIYIVTFKTKEGNTFVEKLIKK</sequence>
<feature type="domain" description="Secretion system C-terminal sorting" evidence="2">
    <location>
        <begin position="527"/>
        <end position="598"/>
    </location>
</feature>
<proteinExistence type="predicted"/>
<dbReference type="RefSeq" id="WP_379739825.1">
    <property type="nucleotide sequence ID" value="NZ_JBHSGW010000004.1"/>
</dbReference>
<name>A0ABV9P5U0_9FLAO</name>
<evidence type="ECO:0000313" key="4">
    <source>
        <dbReference type="Proteomes" id="UP001595885"/>
    </source>
</evidence>
<keyword evidence="4" id="KW-1185">Reference proteome</keyword>
<organism evidence="3 4">
    <name type="scientific">Flavobacterium ponti</name>
    <dbReference type="NCBI Taxonomy" id="665133"/>
    <lineage>
        <taxon>Bacteria</taxon>
        <taxon>Pseudomonadati</taxon>
        <taxon>Bacteroidota</taxon>
        <taxon>Flavobacteriia</taxon>
        <taxon>Flavobacteriales</taxon>
        <taxon>Flavobacteriaceae</taxon>
        <taxon>Flavobacterium</taxon>
    </lineage>
</organism>
<evidence type="ECO:0000256" key="1">
    <source>
        <dbReference type="ARBA" id="ARBA00022729"/>
    </source>
</evidence>
<dbReference type="Proteomes" id="UP001595885">
    <property type="component" value="Unassembled WGS sequence"/>
</dbReference>
<evidence type="ECO:0000313" key="3">
    <source>
        <dbReference type="EMBL" id="MFC4739770.1"/>
    </source>
</evidence>
<evidence type="ECO:0000259" key="2">
    <source>
        <dbReference type="Pfam" id="PF18962"/>
    </source>
</evidence>
<dbReference type="EMBL" id="JBHSGW010000004">
    <property type="protein sequence ID" value="MFC4739770.1"/>
    <property type="molecule type" value="Genomic_DNA"/>
</dbReference>
<dbReference type="InterPro" id="IPR026444">
    <property type="entry name" value="Secre_tail"/>
</dbReference>
<dbReference type="Pfam" id="PF18962">
    <property type="entry name" value="Por_Secre_tail"/>
    <property type="match status" value="1"/>
</dbReference>
<keyword evidence="1" id="KW-0732">Signal</keyword>
<protein>
    <submittedName>
        <fullName evidence="3">T9SS type A sorting domain-containing protein</fullName>
    </submittedName>
</protein>
<dbReference type="NCBIfam" id="TIGR04183">
    <property type="entry name" value="Por_Secre_tail"/>
    <property type="match status" value="1"/>
</dbReference>
<accession>A0ABV9P5U0</accession>
<gene>
    <name evidence="3" type="ORF">ACFO3U_07150</name>
</gene>